<evidence type="ECO:0000259" key="4">
    <source>
        <dbReference type="Pfam" id="PF00248"/>
    </source>
</evidence>
<dbReference type="AlphaFoldDB" id="A0A7D7LVG2"/>
<dbReference type="PRINTS" id="PR00069">
    <property type="entry name" value="ALDKETRDTASE"/>
</dbReference>
<dbReference type="InterPro" id="IPR023210">
    <property type="entry name" value="NADP_OxRdtase_dom"/>
</dbReference>
<proteinExistence type="predicted"/>
<dbReference type="KEGG" id="gji:H1R19_20310"/>
<dbReference type="PIRSF" id="PIRSF000097">
    <property type="entry name" value="AKR"/>
    <property type="match status" value="1"/>
</dbReference>
<dbReference type="RefSeq" id="WP_219851808.1">
    <property type="nucleotide sequence ID" value="NZ_CP059491.1"/>
</dbReference>
<dbReference type="EMBL" id="CP059491">
    <property type="protein sequence ID" value="QMT04040.1"/>
    <property type="molecule type" value="Genomic_DNA"/>
</dbReference>
<dbReference type="Pfam" id="PF00248">
    <property type="entry name" value="Aldo_ket_red"/>
    <property type="match status" value="1"/>
</dbReference>
<dbReference type="Gene3D" id="3.20.20.100">
    <property type="entry name" value="NADP-dependent oxidoreductase domain"/>
    <property type="match status" value="1"/>
</dbReference>
<organism evidence="5 6">
    <name type="scientific">Gordonia jinghuaiqii</name>
    <dbReference type="NCBI Taxonomy" id="2758710"/>
    <lineage>
        <taxon>Bacteria</taxon>
        <taxon>Bacillati</taxon>
        <taxon>Actinomycetota</taxon>
        <taxon>Actinomycetes</taxon>
        <taxon>Mycobacteriales</taxon>
        <taxon>Gordoniaceae</taxon>
        <taxon>Gordonia</taxon>
    </lineage>
</organism>
<dbReference type="PANTHER" id="PTHR43638:SF3">
    <property type="entry name" value="ALDEHYDE REDUCTASE"/>
    <property type="match status" value="1"/>
</dbReference>
<dbReference type="GO" id="GO:0016491">
    <property type="term" value="F:oxidoreductase activity"/>
    <property type="evidence" value="ECO:0007669"/>
    <property type="project" value="InterPro"/>
</dbReference>
<protein>
    <submittedName>
        <fullName evidence="5">Aldo/keto reductase</fullName>
    </submittedName>
</protein>
<name>A0A7D7LVG2_9ACTN</name>
<sequence>MHPRTLTIAGSEVPTIGQGTWRMGEDPQREVVALRAGIDLGLTLLDTAEMYAEGRAEQVVAEATRGRRDDVFIVSKVHPDNAATVDTIRACENSLSRLETDRIDLYLLHWRLDTPLEETILAFDQLVSDGKIRAWGVSNFDSGDLDDLPDGNAPAADQILYNLVTRGPEAELMPRCADEGITVMAYTPVDKGALLEHPILAALAADRGVSPAQVALAWSIRDGNTVAIPKALSLNHIEDNAAALDLDLTAEELAVLDGAFPAPGVVPLETGS</sequence>
<evidence type="ECO:0000256" key="1">
    <source>
        <dbReference type="PIRSR" id="PIRSR000097-1"/>
    </source>
</evidence>
<accession>A0A7D7LVG2</accession>
<evidence type="ECO:0000313" key="6">
    <source>
        <dbReference type="Proteomes" id="UP000515663"/>
    </source>
</evidence>
<keyword evidence="6" id="KW-1185">Reference proteome</keyword>
<gene>
    <name evidence="5" type="ORF">H1R19_20310</name>
</gene>
<evidence type="ECO:0000256" key="2">
    <source>
        <dbReference type="PIRSR" id="PIRSR000097-2"/>
    </source>
</evidence>
<dbReference type="Proteomes" id="UP000515663">
    <property type="component" value="Chromosome"/>
</dbReference>
<dbReference type="PANTHER" id="PTHR43638">
    <property type="entry name" value="OXIDOREDUCTASE, ALDO/KETO REDUCTASE FAMILY PROTEIN"/>
    <property type="match status" value="1"/>
</dbReference>
<feature type="binding site" evidence="2">
    <location>
        <position position="109"/>
    </location>
    <ligand>
        <name>substrate</name>
    </ligand>
</feature>
<reference evidence="6" key="1">
    <citation type="submission" date="2020-07" db="EMBL/GenBank/DDBJ databases">
        <title>novel species isolated from the respiratory tract of Marmot.</title>
        <authorList>
            <person name="Zhang G."/>
        </authorList>
    </citation>
    <scope>NUCLEOTIDE SEQUENCE [LARGE SCALE GENOMIC DNA]</scope>
    <source>
        <strain evidence="6">686</strain>
    </source>
</reference>
<feature type="active site" description="Proton donor" evidence="1">
    <location>
        <position position="51"/>
    </location>
</feature>
<dbReference type="InterPro" id="IPR036812">
    <property type="entry name" value="NAD(P)_OxRdtase_dom_sf"/>
</dbReference>
<feature type="site" description="Lowers pKa of active site Tyr" evidence="3">
    <location>
        <position position="76"/>
    </location>
</feature>
<feature type="domain" description="NADP-dependent oxidoreductase" evidence="4">
    <location>
        <begin position="16"/>
        <end position="258"/>
    </location>
</feature>
<evidence type="ECO:0000256" key="3">
    <source>
        <dbReference type="PIRSR" id="PIRSR000097-3"/>
    </source>
</evidence>
<evidence type="ECO:0000313" key="5">
    <source>
        <dbReference type="EMBL" id="QMT04040.1"/>
    </source>
</evidence>
<dbReference type="SUPFAM" id="SSF51430">
    <property type="entry name" value="NAD(P)-linked oxidoreductase"/>
    <property type="match status" value="1"/>
</dbReference>
<dbReference type="InterPro" id="IPR020471">
    <property type="entry name" value="AKR"/>
</dbReference>